<evidence type="ECO:0000313" key="3">
    <source>
        <dbReference type="EMBL" id="PXW56288.1"/>
    </source>
</evidence>
<organism evidence="3 4">
    <name type="scientific">Chelatococcus asaccharovorans</name>
    <dbReference type="NCBI Taxonomy" id="28210"/>
    <lineage>
        <taxon>Bacteria</taxon>
        <taxon>Pseudomonadati</taxon>
        <taxon>Pseudomonadota</taxon>
        <taxon>Alphaproteobacteria</taxon>
        <taxon>Hyphomicrobiales</taxon>
        <taxon>Chelatococcaceae</taxon>
        <taxon>Chelatococcus</taxon>
    </lineage>
</organism>
<evidence type="ECO:0000313" key="4">
    <source>
        <dbReference type="Proteomes" id="UP000248021"/>
    </source>
</evidence>
<comment type="caution">
    <text evidence="3">The sequence shown here is derived from an EMBL/GenBank/DDBJ whole genome shotgun (WGS) entry which is preliminary data.</text>
</comment>
<dbReference type="Proteomes" id="UP000248021">
    <property type="component" value="Unassembled WGS sequence"/>
</dbReference>
<dbReference type="Pfam" id="PF06742">
    <property type="entry name" value="DUF1214"/>
    <property type="match status" value="1"/>
</dbReference>
<name>A0A2V3U3E9_9HYPH</name>
<reference evidence="3 4" key="1">
    <citation type="submission" date="2018-05" db="EMBL/GenBank/DDBJ databases">
        <title>Genomic Encyclopedia of Type Strains, Phase IV (KMG-IV): sequencing the most valuable type-strain genomes for metagenomic binning, comparative biology and taxonomic classification.</title>
        <authorList>
            <person name="Goeker M."/>
        </authorList>
    </citation>
    <scope>NUCLEOTIDE SEQUENCE [LARGE SCALE GENOMIC DNA]</scope>
    <source>
        <strain evidence="3 4">DSM 6462</strain>
    </source>
</reference>
<dbReference type="PANTHER" id="PTHR36509">
    <property type="entry name" value="BLL3101 PROTEIN"/>
    <property type="match status" value="1"/>
</dbReference>
<keyword evidence="1" id="KW-1133">Transmembrane helix</keyword>
<evidence type="ECO:0000256" key="1">
    <source>
        <dbReference type="SAM" id="Phobius"/>
    </source>
</evidence>
<dbReference type="InterPro" id="IPR037049">
    <property type="entry name" value="DUF1214_C_sf"/>
</dbReference>
<feature type="transmembrane region" description="Helical" evidence="1">
    <location>
        <begin position="26"/>
        <end position="47"/>
    </location>
</feature>
<dbReference type="SUPFAM" id="SSF160935">
    <property type="entry name" value="VPA0735-like"/>
    <property type="match status" value="1"/>
</dbReference>
<dbReference type="PIRSF" id="PIRSF009471">
    <property type="entry name" value="UCP009471"/>
    <property type="match status" value="1"/>
</dbReference>
<keyword evidence="4" id="KW-1185">Reference proteome</keyword>
<dbReference type="AlphaFoldDB" id="A0A2V3U3E9"/>
<gene>
    <name evidence="3" type="ORF">C7450_10837</name>
</gene>
<accession>A0A2V3U3E9</accession>
<feature type="domain" description="DUF1214" evidence="2">
    <location>
        <begin position="93"/>
        <end position="190"/>
    </location>
</feature>
<sequence length="212" mass="22350">MTGAGSLHPVPDSLAADTSIPVRSFLALPLIFAIGAATGLGSAYFVVRGDPAFGAVQADQWVTWPDLGSIKIDPYALATLARSARIPLASGEGFAFTARTDEAGRPLDSTCRYSLSGHPPRARAWTLTVYDAHGELADNPLQRNGFTSRELTHSADGSISINLAREATAGDWLPLPPTRAFTVVLRLYDTALSPTAGSISTISLPTLKRTAC</sequence>
<keyword evidence="1" id="KW-0472">Membrane</keyword>
<protein>
    <recommendedName>
        <fullName evidence="2">DUF1214 domain-containing protein</fullName>
    </recommendedName>
</protein>
<evidence type="ECO:0000259" key="2">
    <source>
        <dbReference type="Pfam" id="PF06742"/>
    </source>
</evidence>
<dbReference type="InterPro" id="IPR010621">
    <property type="entry name" value="DUF1214"/>
</dbReference>
<dbReference type="InterPro" id="IPR012038">
    <property type="entry name" value="UCP009471"/>
</dbReference>
<keyword evidence="1" id="KW-0812">Transmembrane</keyword>
<proteinExistence type="predicted"/>
<dbReference type="EMBL" id="QJJK01000008">
    <property type="protein sequence ID" value="PXW56288.1"/>
    <property type="molecule type" value="Genomic_DNA"/>
</dbReference>
<dbReference type="Gene3D" id="2.60.120.600">
    <property type="entry name" value="Domain of unknown function DUF1214, C-terminal domain"/>
    <property type="match status" value="1"/>
</dbReference>
<dbReference type="OrthoDB" id="7837485at2"/>
<dbReference type="PANTHER" id="PTHR36509:SF2">
    <property type="entry name" value="BLL3101 PROTEIN"/>
    <property type="match status" value="1"/>
</dbReference>